<reference evidence="4" key="1">
    <citation type="journal article" date="2019" name="Int. J. Syst. Evol. Microbiol.">
        <title>The Global Catalogue of Microorganisms (GCM) 10K type strain sequencing project: providing services to taxonomists for standard genome sequencing and annotation.</title>
        <authorList>
            <consortium name="The Broad Institute Genomics Platform"/>
            <consortium name="The Broad Institute Genome Sequencing Center for Infectious Disease"/>
            <person name="Wu L."/>
            <person name="Ma J."/>
        </authorList>
    </citation>
    <scope>NUCLEOTIDE SEQUENCE [LARGE SCALE GENOMIC DNA]</scope>
    <source>
        <strain evidence="4">JCM 14234</strain>
    </source>
</reference>
<evidence type="ECO:0000256" key="1">
    <source>
        <dbReference type="ARBA" id="ARBA00006738"/>
    </source>
</evidence>
<comment type="similarity">
    <text evidence="1 2">Belongs to the UPF0102 family.</text>
</comment>
<name>A0ABP6LHR0_9ACTN</name>
<dbReference type="InterPro" id="IPR003509">
    <property type="entry name" value="UPF0102_YraN-like"/>
</dbReference>
<protein>
    <recommendedName>
        <fullName evidence="2">UPF0102 protein GCM10010528_21770</fullName>
    </recommendedName>
</protein>
<proteinExistence type="inferred from homology"/>
<dbReference type="InterPro" id="IPR011856">
    <property type="entry name" value="tRNA_endonuc-like_dom_sf"/>
</dbReference>
<dbReference type="Proteomes" id="UP001501035">
    <property type="component" value="Unassembled WGS sequence"/>
</dbReference>
<dbReference type="Pfam" id="PF02021">
    <property type="entry name" value="UPF0102"/>
    <property type="match status" value="1"/>
</dbReference>
<dbReference type="HAMAP" id="MF_00048">
    <property type="entry name" value="UPF0102"/>
    <property type="match status" value="1"/>
</dbReference>
<dbReference type="PANTHER" id="PTHR34039">
    <property type="entry name" value="UPF0102 PROTEIN YRAN"/>
    <property type="match status" value="1"/>
</dbReference>
<sequence>MGEGIAADYLATLGWHVCARNWRTRYGELDLIAREPNPSGGADILVVVEVKTRRNGAVYDDPVAAVTEDKLARMTRLAWMWIGEQREFGELEYFDSLRYDVISIRMDGAAGAPLLRHHRGVVD</sequence>
<dbReference type="SUPFAM" id="SSF52980">
    <property type="entry name" value="Restriction endonuclease-like"/>
    <property type="match status" value="1"/>
</dbReference>
<dbReference type="EMBL" id="BAAAVS010000026">
    <property type="protein sequence ID" value="GAA3041050.1"/>
    <property type="molecule type" value="Genomic_DNA"/>
</dbReference>
<dbReference type="Gene3D" id="3.40.1350.10">
    <property type="match status" value="1"/>
</dbReference>
<accession>A0ABP6LHR0</accession>
<gene>
    <name evidence="3" type="ORF">GCM10010528_21770</name>
</gene>
<comment type="caution">
    <text evidence="3">The sequence shown here is derived from an EMBL/GenBank/DDBJ whole genome shotgun (WGS) entry which is preliminary data.</text>
</comment>
<dbReference type="PANTHER" id="PTHR34039:SF1">
    <property type="entry name" value="UPF0102 PROTEIN YRAN"/>
    <property type="match status" value="1"/>
</dbReference>
<dbReference type="InterPro" id="IPR011335">
    <property type="entry name" value="Restrct_endonuc-II-like"/>
</dbReference>
<evidence type="ECO:0000313" key="3">
    <source>
        <dbReference type="EMBL" id="GAA3041050.1"/>
    </source>
</evidence>
<organism evidence="3 4">
    <name type="scientific">Gordonia defluvii</name>
    <dbReference type="NCBI Taxonomy" id="283718"/>
    <lineage>
        <taxon>Bacteria</taxon>
        <taxon>Bacillati</taxon>
        <taxon>Actinomycetota</taxon>
        <taxon>Actinomycetes</taxon>
        <taxon>Mycobacteriales</taxon>
        <taxon>Gordoniaceae</taxon>
        <taxon>Gordonia</taxon>
    </lineage>
</organism>
<evidence type="ECO:0000256" key="2">
    <source>
        <dbReference type="HAMAP-Rule" id="MF_00048"/>
    </source>
</evidence>
<keyword evidence="4" id="KW-1185">Reference proteome</keyword>
<evidence type="ECO:0000313" key="4">
    <source>
        <dbReference type="Proteomes" id="UP001501035"/>
    </source>
</evidence>